<dbReference type="InterPro" id="IPR011712">
    <property type="entry name" value="Sig_transdc_His_kin_sub3_dim/P"/>
</dbReference>
<dbReference type="SUPFAM" id="SSF52172">
    <property type="entry name" value="CheY-like"/>
    <property type="match status" value="1"/>
</dbReference>
<dbReference type="SMART" id="SM00448">
    <property type="entry name" value="REC"/>
    <property type="match status" value="1"/>
</dbReference>
<evidence type="ECO:0000256" key="5">
    <source>
        <dbReference type="ARBA" id="ARBA00022840"/>
    </source>
</evidence>
<feature type="transmembrane region" description="Helical" evidence="10">
    <location>
        <begin position="78"/>
        <end position="101"/>
    </location>
</feature>
<keyword evidence="1" id="KW-0597">Phosphoprotein</keyword>
<keyword evidence="5" id="KW-0067">ATP-binding</keyword>
<reference evidence="11 12" key="1">
    <citation type="submission" date="2017-09" db="EMBL/GenBank/DDBJ databases">
        <title>Large-scale bioinformatics analysis of Bacillus genomes uncovers conserved roles of natural products in bacterial physiology.</title>
        <authorList>
            <consortium name="Agbiome Team Llc"/>
            <person name="Bleich R.M."/>
            <person name="Grubbs K.J."/>
            <person name="Santa Maria K.C."/>
            <person name="Allen S.E."/>
            <person name="Farag S."/>
            <person name="Shank E.A."/>
            <person name="Bowers A."/>
        </authorList>
    </citation>
    <scope>NUCLEOTIDE SEQUENCE [LARGE SCALE GENOMIC DNA]</scope>
    <source>
        <strain evidence="11 12">AFS046104</strain>
    </source>
</reference>
<dbReference type="InterPro" id="IPR001789">
    <property type="entry name" value="Sig_transdc_resp-reg_receiver"/>
</dbReference>
<dbReference type="GO" id="GO:0016020">
    <property type="term" value="C:membrane"/>
    <property type="evidence" value="ECO:0007669"/>
    <property type="project" value="InterPro"/>
</dbReference>
<evidence type="ECO:0000256" key="10">
    <source>
        <dbReference type="SAM" id="Phobius"/>
    </source>
</evidence>
<accession>A0A2A8U2N5</accession>
<keyword evidence="10" id="KW-1133">Transmembrane helix</keyword>
<dbReference type="RefSeq" id="WP_097833177.1">
    <property type="nucleotide sequence ID" value="NZ_CP089518.1"/>
</dbReference>
<dbReference type="PRINTS" id="PR00038">
    <property type="entry name" value="HTHLUXR"/>
</dbReference>
<dbReference type="Pfam" id="PF00196">
    <property type="entry name" value="GerE"/>
    <property type="match status" value="1"/>
</dbReference>
<dbReference type="SMART" id="SM00421">
    <property type="entry name" value="HTH_LUXR"/>
    <property type="match status" value="1"/>
</dbReference>
<dbReference type="InterPro" id="IPR058245">
    <property type="entry name" value="NreC/VraR/RcsB-like_REC"/>
</dbReference>
<dbReference type="InterPro" id="IPR039420">
    <property type="entry name" value="WalR-like"/>
</dbReference>
<dbReference type="Pfam" id="PF02518">
    <property type="entry name" value="HATPase_c"/>
    <property type="match status" value="1"/>
</dbReference>
<evidence type="ECO:0000256" key="6">
    <source>
        <dbReference type="ARBA" id="ARBA00023012"/>
    </source>
</evidence>
<dbReference type="InterPro" id="IPR003594">
    <property type="entry name" value="HATPase_dom"/>
</dbReference>
<organism evidence="11 12">
    <name type="scientific">Bacillus cereus</name>
    <dbReference type="NCBI Taxonomy" id="1396"/>
    <lineage>
        <taxon>Bacteria</taxon>
        <taxon>Bacillati</taxon>
        <taxon>Bacillota</taxon>
        <taxon>Bacilli</taxon>
        <taxon>Bacillales</taxon>
        <taxon>Bacillaceae</taxon>
        <taxon>Bacillus</taxon>
        <taxon>Bacillus cereus group</taxon>
    </lineage>
</organism>
<dbReference type="Gene3D" id="3.40.50.2300">
    <property type="match status" value="1"/>
</dbReference>
<dbReference type="Proteomes" id="UP000221438">
    <property type="component" value="Unassembled WGS sequence"/>
</dbReference>
<dbReference type="PROSITE" id="PS50109">
    <property type="entry name" value="HIS_KIN"/>
    <property type="match status" value="1"/>
</dbReference>
<keyword evidence="10" id="KW-0812">Transmembrane</keyword>
<dbReference type="InterPro" id="IPR011006">
    <property type="entry name" value="CheY-like_superfamily"/>
</dbReference>
<dbReference type="Gene3D" id="1.20.5.1930">
    <property type="match status" value="1"/>
</dbReference>
<dbReference type="PROSITE" id="PS50043">
    <property type="entry name" value="HTH_LUXR_2"/>
    <property type="match status" value="1"/>
</dbReference>
<dbReference type="EMBL" id="NUJQ01000022">
    <property type="protein sequence ID" value="PGQ07890.1"/>
    <property type="molecule type" value="Genomic_DNA"/>
</dbReference>
<dbReference type="PANTHER" id="PTHR43214:SF24">
    <property type="entry name" value="TRANSCRIPTIONAL REGULATORY PROTEIN NARL-RELATED"/>
    <property type="match status" value="1"/>
</dbReference>
<keyword evidence="8" id="KW-0238">DNA-binding</keyword>
<dbReference type="CDD" id="cd16917">
    <property type="entry name" value="HATPase_UhpB-NarQ-NarX-like"/>
    <property type="match status" value="1"/>
</dbReference>
<dbReference type="InterPro" id="IPR005467">
    <property type="entry name" value="His_kinase_dom"/>
</dbReference>
<proteinExistence type="predicted"/>
<sequence length="597" mass="68320">MFSFTKKWFWYDWIFILVRTFWLFIIIGTNFMFPSFIHTSSIIVLALAFVVYLVPLIIRYKKTEWYPAFDIITAGCFYLYLASVAPNLLWPFILLVITIGLCSNQNNYIWSGIFCGFVFPLLNALIAGRSPYEMIVSCSIGFAIGVSFNILIQYHKQSRIIEEQKLLLEQHIKRIEELTLIEERNRLSHELHDTIGHTLTSLIAGVTSLKSSVPNSQFERIDSLISIAQHSLDDIRKHLHELSHNPLSNSLSESLQQLTEEFIKSTGTTVTFRTIGNETLVMQKVNFCLYRCLQESLTNAVRHGKASTISVQLHFDGQQLRLQIEDNGIGMEEIQFGFGLSGMKERLEQFHGTLSVHSSTEQGTFIVCNIPLQTEFVHNIIRLLVVDDQELITNSLEQILEHHTDFTVVGKAHDGAEALKLCEQLQPGIVLMDIQMPEMNGIEALLEMKRRWPNMKIVLMTTFEDSLQATTALEHGAEGYMLKSIHPQEMKEALKLIYNGGTWIDQSVATRVFEEMKLQREQLEKIGSTKQTYPYGLTKREMEILEHLSKGLRYKSIAAKLFLSEGTIRNYCSNLYSKLGVSNREEAVKMARTEDIL</sequence>
<feature type="transmembrane region" description="Helical" evidence="10">
    <location>
        <begin position="13"/>
        <end position="33"/>
    </location>
</feature>
<evidence type="ECO:0000313" key="12">
    <source>
        <dbReference type="Proteomes" id="UP000221438"/>
    </source>
</evidence>
<feature type="transmembrane region" description="Helical" evidence="10">
    <location>
        <begin position="108"/>
        <end position="128"/>
    </location>
</feature>
<dbReference type="CDD" id="cd06170">
    <property type="entry name" value="LuxR_C_like"/>
    <property type="match status" value="1"/>
</dbReference>
<protein>
    <submittedName>
        <fullName evidence="11">Two-component system sensor histidine kinase/response regulator</fullName>
    </submittedName>
</protein>
<keyword evidence="7" id="KW-0805">Transcription regulation</keyword>
<dbReference type="PANTHER" id="PTHR43214">
    <property type="entry name" value="TWO-COMPONENT RESPONSE REGULATOR"/>
    <property type="match status" value="1"/>
</dbReference>
<keyword evidence="4 11" id="KW-0418">Kinase</keyword>
<evidence type="ECO:0000313" key="11">
    <source>
        <dbReference type="EMBL" id="PGQ07890.1"/>
    </source>
</evidence>
<keyword evidence="6" id="KW-0902">Two-component regulatory system</keyword>
<dbReference type="PROSITE" id="PS50110">
    <property type="entry name" value="RESPONSE_REGULATORY"/>
    <property type="match status" value="1"/>
</dbReference>
<evidence type="ECO:0000256" key="3">
    <source>
        <dbReference type="ARBA" id="ARBA00022741"/>
    </source>
</evidence>
<evidence type="ECO:0000256" key="8">
    <source>
        <dbReference type="ARBA" id="ARBA00023125"/>
    </source>
</evidence>
<name>A0A2A8U2N5_BACCE</name>
<feature type="transmembrane region" description="Helical" evidence="10">
    <location>
        <begin position="134"/>
        <end position="152"/>
    </location>
</feature>
<dbReference type="PROSITE" id="PS00622">
    <property type="entry name" value="HTH_LUXR_1"/>
    <property type="match status" value="1"/>
</dbReference>
<dbReference type="GO" id="GO:0005524">
    <property type="term" value="F:ATP binding"/>
    <property type="evidence" value="ECO:0007669"/>
    <property type="project" value="UniProtKB-KW"/>
</dbReference>
<dbReference type="SUPFAM" id="SSF55874">
    <property type="entry name" value="ATPase domain of HSP90 chaperone/DNA topoisomerase II/histidine kinase"/>
    <property type="match status" value="1"/>
</dbReference>
<dbReference type="Pfam" id="PF07730">
    <property type="entry name" value="HisKA_3"/>
    <property type="match status" value="1"/>
</dbReference>
<keyword evidence="10" id="KW-0472">Membrane</keyword>
<evidence type="ECO:0000256" key="2">
    <source>
        <dbReference type="ARBA" id="ARBA00022679"/>
    </source>
</evidence>
<dbReference type="GO" id="GO:0006355">
    <property type="term" value="P:regulation of DNA-templated transcription"/>
    <property type="evidence" value="ECO:0007669"/>
    <property type="project" value="InterPro"/>
</dbReference>
<dbReference type="CDD" id="cd17535">
    <property type="entry name" value="REC_NarL-like"/>
    <property type="match status" value="1"/>
</dbReference>
<keyword evidence="2" id="KW-0808">Transferase</keyword>
<dbReference type="AlphaFoldDB" id="A0A2A8U2N5"/>
<dbReference type="Gene3D" id="3.30.565.10">
    <property type="entry name" value="Histidine kinase-like ATPase, C-terminal domain"/>
    <property type="match status" value="1"/>
</dbReference>
<keyword evidence="9" id="KW-0804">Transcription</keyword>
<dbReference type="SMART" id="SM00387">
    <property type="entry name" value="HATPase_c"/>
    <property type="match status" value="1"/>
</dbReference>
<dbReference type="InterPro" id="IPR036890">
    <property type="entry name" value="HATPase_C_sf"/>
</dbReference>
<dbReference type="InterPro" id="IPR000792">
    <property type="entry name" value="Tscrpt_reg_LuxR_C"/>
</dbReference>
<feature type="transmembrane region" description="Helical" evidence="10">
    <location>
        <begin position="40"/>
        <end position="58"/>
    </location>
</feature>
<comment type="caution">
    <text evidence="11">The sequence shown here is derived from an EMBL/GenBank/DDBJ whole genome shotgun (WGS) entry which is preliminary data.</text>
</comment>
<evidence type="ECO:0000256" key="9">
    <source>
        <dbReference type="ARBA" id="ARBA00023163"/>
    </source>
</evidence>
<evidence type="ECO:0000256" key="4">
    <source>
        <dbReference type="ARBA" id="ARBA00022777"/>
    </source>
</evidence>
<evidence type="ECO:0000256" key="1">
    <source>
        <dbReference type="ARBA" id="ARBA00022553"/>
    </source>
</evidence>
<keyword evidence="3" id="KW-0547">Nucleotide-binding</keyword>
<dbReference type="GO" id="GO:0000155">
    <property type="term" value="F:phosphorelay sensor kinase activity"/>
    <property type="evidence" value="ECO:0007669"/>
    <property type="project" value="InterPro"/>
</dbReference>
<dbReference type="Pfam" id="PF00072">
    <property type="entry name" value="Response_reg"/>
    <property type="match status" value="1"/>
</dbReference>
<dbReference type="GO" id="GO:0046983">
    <property type="term" value="F:protein dimerization activity"/>
    <property type="evidence" value="ECO:0007669"/>
    <property type="project" value="InterPro"/>
</dbReference>
<evidence type="ECO:0000256" key="7">
    <source>
        <dbReference type="ARBA" id="ARBA00023015"/>
    </source>
</evidence>
<dbReference type="GO" id="GO:0003677">
    <property type="term" value="F:DNA binding"/>
    <property type="evidence" value="ECO:0007669"/>
    <property type="project" value="UniProtKB-KW"/>
</dbReference>
<gene>
    <name evidence="11" type="ORF">COA08_17335</name>
</gene>